<sequence>MHSTQIPTHTSDSNIFAKLLIYIEINEIFESIQGVTRSNFCYGGVPIFLQLVIAQYLAAQPKMHSPLNRSEDNQQPNKQHDPLNALSILANWDEDLASLSSSEKEEIDQFLVAIDLSQTRILSQEALFNLQRDNVQLDQNTIDALMLQPPQGKCGGLSSLFLPCIWLQTQMQSANTSDNNNYKEQDNLDWFAAMVIRITNWDGNYATLAPHEKKGFERFFSFVHHYQANLILLKGAQQGDLDKLFFDTLKRTPKREYSLAGLFTYQDLIRNYTCKMDDGKEVTAPLFDFLAPERRLVYIRSHNHAVALFRFQSQFYYLDPNHPFSVLVFKENRFADLAKILFVNMQFDVNTPSPLGFKVFSFDPESAYYPYQSELLTEHAFASGYANNFTALMMAATINCDHSFFFHLFSPYVDVNAQNHEGLTALHLAAFYNDIEKTGLLITKGADVNLRNAIATEYRTPLHYAALHNNEEIVKLLLENGANIEAMDINGNLPEDLTTSASIKVAISTHWENKLTESLHEFEKFLEALPKTPEGFLDFSVIDPSADENSLSKPQERETAASTSENEIGAERLFHTKFSYVAELENQSTSLTFGTGFEMTASEADLNEYPGLEVEKLPFAPKKEVEEVEEVEEVAIIAKEGEGNDQETDIDNAPNLNRDYYHLKENLFKNRKHTFGEENDNKSNAHKRCRT</sequence>
<keyword evidence="2 3" id="KW-0040">ANK repeat</keyword>
<dbReference type="PANTHER" id="PTHR24171">
    <property type="entry name" value="ANKYRIN REPEAT DOMAIN-CONTAINING PROTEIN 39-RELATED"/>
    <property type="match status" value="1"/>
</dbReference>
<dbReference type="InterPro" id="IPR002110">
    <property type="entry name" value="Ankyrin_rpt"/>
</dbReference>
<feature type="region of interest" description="Disordered" evidence="4">
    <location>
        <begin position="546"/>
        <end position="568"/>
    </location>
</feature>
<dbReference type="RefSeq" id="WP_114834833.1">
    <property type="nucleotide sequence ID" value="NZ_QQAX01000017.1"/>
</dbReference>
<feature type="repeat" description="ANK" evidence="3">
    <location>
        <begin position="457"/>
        <end position="489"/>
    </location>
</feature>
<evidence type="ECO:0000313" key="5">
    <source>
        <dbReference type="EMBL" id="RDI41833.1"/>
    </source>
</evidence>
<name>A0A370GIT0_9COXI</name>
<keyword evidence="6" id="KW-1185">Reference proteome</keyword>
<evidence type="ECO:0000313" key="6">
    <source>
        <dbReference type="Proteomes" id="UP000254720"/>
    </source>
</evidence>
<gene>
    <name evidence="5" type="ORF">C8D86_11750</name>
</gene>
<evidence type="ECO:0000256" key="4">
    <source>
        <dbReference type="SAM" id="MobiDB-lite"/>
    </source>
</evidence>
<feature type="compositionally biased region" description="Basic and acidic residues" evidence="4">
    <location>
        <begin position="671"/>
        <end position="683"/>
    </location>
</feature>
<comment type="caution">
    <text evidence="5">The sequence shown here is derived from an EMBL/GenBank/DDBJ whole genome shotgun (WGS) entry which is preliminary data.</text>
</comment>
<reference evidence="5 6" key="1">
    <citation type="submission" date="2018-07" db="EMBL/GenBank/DDBJ databases">
        <title>Genomic Encyclopedia of Type Strains, Phase IV (KMG-IV): sequencing the most valuable type-strain genomes for metagenomic binning, comparative biology and taxonomic classification.</title>
        <authorList>
            <person name="Goeker M."/>
        </authorList>
    </citation>
    <scope>NUCLEOTIDE SEQUENCE [LARGE SCALE GENOMIC DNA]</scope>
    <source>
        <strain evidence="5 6">DSM 16500</strain>
    </source>
</reference>
<evidence type="ECO:0000256" key="3">
    <source>
        <dbReference type="PROSITE-ProRule" id="PRU00023"/>
    </source>
</evidence>
<keyword evidence="1" id="KW-0677">Repeat</keyword>
<evidence type="ECO:0000256" key="1">
    <source>
        <dbReference type="ARBA" id="ARBA00022737"/>
    </source>
</evidence>
<evidence type="ECO:0000256" key="2">
    <source>
        <dbReference type="ARBA" id="ARBA00023043"/>
    </source>
</evidence>
<dbReference type="EMBL" id="QQAX01000017">
    <property type="protein sequence ID" value="RDI41833.1"/>
    <property type="molecule type" value="Genomic_DNA"/>
</dbReference>
<proteinExistence type="predicted"/>
<protein>
    <submittedName>
        <fullName evidence="5">Ankyrin repeat protein</fullName>
    </submittedName>
</protein>
<dbReference type="SMART" id="SM00248">
    <property type="entry name" value="ANK"/>
    <property type="match status" value="3"/>
</dbReference>
<dbReference type="Pfam" id="PF12796">
    <property type="entry name" value="Ank_2"/>
    <property type="match status" value="1"/>
</dbReference>
<dbReference type="Gene3D" id="1.25.40.20">
    <property type="entry name" value="Ankyrin repeat-containing domain"/>
    <property type="match status" value="1"/>
</dbReference>
<dbReference type="PANTHER" id="PTHR24171:SF8">
    <property type="entry name" value="BRCA1-ASSOCIATED RING DOMAIN PROTEIN 1"/>
    <property type="match status" value="1"/>
</dbReference>
<feature type="region of interest" description="Disordered" evidence="4">
    <location>
        <begin position="671"/>
        <end position="691"/>
    </location>
</feature>
<dbReference type="Proteomes" id="UP000254720">
    <property type="component" value="Unassembled WGS sequence"/>
</dbReference>
<dbReference type="AlphaFoldDB" id="A0A370GIT0"/>
<dbReference type="SUPFAM" id="SSF48403">
    <property type="entry name" value="Ankyrin repeat"/>
    <property type="match status" value="1"/>
</dbReference>
<dbReference type="OrthoDB" id="5647295at2"/>
<organism evidence="5 6">
    <name type="scientific">Aquicella lusitana</name>
    <dbReference type="NCBI Taxonomy" id="254246"/>
    <lineage>
        <taxon>Bacteria</taxon>
        <taxon>Pseudomonadati</taxon>
        <taxon>Pseudomonadota</taxon>
        <taxon>Gammaproteobacteria</taxon>
        <taxon>Legionellales</taxon>
        <taxon>Coxiellaceae</taxon>
        <taxon>Aquicella</taxon>
    </lineage>
</organism>
<feature type="repeat" description="ANK" evidence="3">
    <location>
        <begin position="421"/>
        <end position="453"/>
    </location>
</feature>
<dbReference type="PRINTS" id="PR01415">
    <property type="entry name" value="ANKYRIN"/>
</dbReference>
<dbReference type="InterPro" id="IPR036770">
    <property type="entry name" value="Ankyrin_rpt-contain_sf"/>
</dbReference>
<dbReference type="PROSITE" id="PS50297">
    <property type="entry name" value="ANK_REP_REGION"/>
    <property type="match status" value="2"/>
</dbReference>
<dbReference type="GO" id="GO:0085020">
    <property type="term" value="P:protein K6-linked ubiquitination"/>
    <property type="evidence" value="ECO:0007669"/>
    <property type="project" value="TreeGrafter"/>
</dbReference>
<accession>A0A370GIT0</accession>
<dbReference type="PROSITE" id="PS50088">
    <property type="entry name" value="ANK_REPEAT"/>
    <property type="match status" value="2"/>
</dbReference>
<dbReference type="GO" id="GO:0004842">
    <property type="term" value="F:ubiquitin-protein transferase activity"/>
    <property type="evidence" value="ECO:0007669"/>
    <property type="project" value="TreeGrafter"/>
</dbReference>